<protein>
    <submittedName>
        <fullName evidence="2">Uncharacterized protein</fullName>
    </submittedName>
</protein>
<feature type="region of interest" description="Disordered" evidence="1">
    <location>
        <begin position="37"/>
        <end position="56"/>
    </location>
</feature>
<dbReference type="KEGG" id="ang:An09g04800"/>
<name>A0AAJ8BPE3_ASPNG</name>
<proteinExistence type="predicted"/>
<reference evidence="2" key="1">
    <citation type="submission" date="2025-02" db="EMBL/GenBank/DDBJ databases">
        <authorList>
            <consortium name="NCBI Genome Project"/>
        </authorList>
    </citation>
    <scope>NUCLEOTIDE SEQUENCE</scope>
</reference>
<evidence type="ECO:0000313" key="2">
    <source>
        <dbReference type="RefSeq" id="XP_059601420.1"/>
    </source>
</evidence>
<organism evidence="2">
    <name type="scientific">Aspergillus niger</name>
    <dbReference type="NCBI Taxonomy" id="5061"/>
    <lineage>
        <taxon>Eukaryota</taxon>
        <taxon>Fungi</taxon>
        <taxon>Dikarya</taxon>
        <taxon>Ascomycota</taxon>
        <taxon>Pezizomycotina</taxon>
        <taxon>Eurotiomycetes</taxon>
        <taxon>Eurotiomycetidae</taxon>
        <taxon>Eurotiales</taxon>
        <taxon>Aspergillaceae</taxon>
        <taxon>Aspergillus</taxon>
        <taxon>Aspergillus subgen. Circumdati</taxon>
    </lineage>
</organism>
<accession>A0AAJ8BPE3</accession>
<sequence>MGTRPKLMFETQDAVDEKVRSTVQTVEMEEARGRVRVPRLEEDRPVNREPQADHPRNFKFFRMLSQQQRPLVGNMESQGVEKEDRLGLVEGGGDWPIVQQGLLIGASTQFPRWVPEVPRPH</sequence>
<dbReference type="AlphaFoldDB" id="A0AAJ8BPE3"/>
<dbReference type="RefSeq" id="XP_059601420.1">
    <property type="nucleotide sequence ID" value="XM_059749802.1"/>
</dbReference>
<evidence type="ECO:0000256" key="1">
    <source>
        <dbReference type="SAM" id="MobiDB-lite"/>
    </source>
</evidence>
<reference evidence="2" key="2">
    <citation type="submission" date="2025-08" db="UniProtKB">
        <authorList>
            <consortium name="RefSeq"/>
        </authorList>
    </citation>
    <scope>IDENTIFICATION</scope>
</reference>
<gene>
    <name evidence="2" type="ORF">An09g04800</name>
</gene>
<dbReference type="VEuPathDB" id="FungiDB:An09g04800"/>
<dbReference type="GeneID" id="84592052"/>